<gene>
    <name evidence="1" type="ORF">LX32DRAFT_33576</name>
</gene>
<dbReference type="AlphaFoldDB" id="A0AAD9HE22"/>
<sequence>MPSVESGEGFVRPARQDQPIADDLSLNKRLGGTANRSSGKTARLVEVAALTKRSRVSSWLPSVSLSLSLYRPPSLSLCQLCCVRDNGVLTICETSGARCRRWTSNVSGSDRMRLANHVGGLEKKKGFFSFPPPPLITNTRQGLTDGNICICAIFFFVMTRSGPGMRFSVCDAPQGKKSESRVLPVRSSGGER</sequence>
<keyword evidence="2" id="KW-1185">Reference proteome</keyword>
<accession>A0AAD9HE22</accession>
<organism evidence="1 2">
    <name type="scientific">Colletotrichum zoysiae</name>
    <dbReference type="NCBI Taxonomy" id="1216348"/>
    <lineage>
        <taxon>Eukaryota</taxon>
        <taxon>Fungi</taxon>
        <taxon>Dikarya</taxon>
        <taxon>Ascomycota</taxon>
        <taxon>Pezizomycotina</taxon>
        <taxon>Sordariomycetes</taxon>
        <taxon>Hypocreomycetidae</taxon>
        <taxon>Glomerellales</taxon>
        <taxon>Glomerellaceae</taxon>
        <taxon>Colletotrichum</taxon>
        <taxon>Colletotrichum graminicola species complex</taxon>
    </lineage>
</organism>
<name>A0AAD9HE22_9PEZI</name>
<dbReference type="EMBL" id="MU842920">
    <property type="protein sequence ID" value="KAK2026194.1"/>
    <property type="molecule type" value="Genomic_DNA"/>
</dbReference>
<comment type="caution">
    <text evidence="1">The sequence shown here is derived from an EMBL/GenBank/DDBJ whole genome shotgun (WGS) entry which is preliminary data.</text>
</comment>
<evidence type="ECO:0000313" key="1">
    <source>
        <dbReference type="EMBL" id="KAK2026194.1"/>
    </source>
</evidence>
<evidence type="ECO:0000313" key="2">
    <source>
        <dbReference type="Proteomes" id="UP001232148"/>
    </source>
</evidence>
<proteinExistence type="predicted"/>
<protein>
    <submittedName>
        <fullName evidence="1">Uncharacterized protein</fullName>
    </submittedName>
</protein>
<dbReference type="Proteomes" id="UP001232148">
    <property type="component" value="Unassembled WGS sequence"/>
</dbReference>
<reference evidence="1" key="1">
    <citation type="submission" date="2021-06" db="EMBL/GenBank/DDBJ databases">
        <title>Comparative genomics, transcriptomics and evolutionary studies reveal genomic signatures of adaptation to plant cell wall in hemibiotrophic fungi.</title>
        <authorList>
            <consortium name="DOE Joint Genome Institute"/>
            <person name="Baroncelli R."/>
            <person name="Diaz J.F."/>
            <person name="Benocci T."/>
            <person name="Peng M."/>
            <person name="Battaglia E."/>
            <person name="Haridas S."/>
            <person name="Andreopoulos W."/>
            <person name="Labutti K."/>
            <person name="Pangilinan J."/>
            <person name="Floch G.L."/>
            <person name="Makela M.R."/>
            <person name="Henrissat B."/>
            <person name="Grigoriev I.V."/>
            <person name="Crouch J.A."/>
            <person name="De Vries R.P."/>
            <person name="Sukno S.A."/>
            <person name="Thon M.R."/>
        </authorList>
    </citation>
    <scope>NUCLEOTIDE SEQUENCE</scope>
    <source>
        <strain evidence="1">MAFF235873</strain>
    </source>
</reference>